<dbReference type="AlphaFoldDB" id="A0AAJ5NSB1"/>
<evidence type="ECO:0000313" key="3">
    <source>
        <dbReference type="EMBL" id="ATP60005.1"/>
    </source>
</evidence>
<dbReference type="EMBL" id="CP024161">
    <property type="protein sequence ID" value="ATP60005.1"/>
    <property type="molecule type" value="Genomic_DNA"/>
</dbReference>
<evidence type="ECO:0000313" key="5">
    <source>
        <dbReference type="Proteomes" id="UP000224629"/>
    </source>
</evidence>
<proteinExistence type="predicted"/>
<dbReference type="Proteomes" id="UP000289629">
    <property type="component" value="Chromosome"/>
</dbReference>
<reference evidence="3 5" key="1">
    <citation type="submission" date="2017-10" db="EMBL/GenBank/DDBJ databases">
        <title>Genome-wide analysis of the first isolated strain mycoplasma dispar GS01.</title>
        <authorList>
            <person name="Hao H."/>
            <person name="Chen S."/>
            <person name="Zhao P."/>
            <person name="Chu Y."/>
            <person name="Liu Y."/>
        </authorList>
    </citation>
    <scope>NUCLEOTIDE SEQUENCE [LARGE SCALE GENOMIC DNA]</scope>
    <source>
        <strain evidence="3 5">GS01</strain>
    </source>
</reference>
<dbReference type="Pfam" id="PF02616">
    <property type="entry name" value="SMC_ScpA"/>
    <property type="match status" value="1"/>
</dbReference>
<dbReference type="NCBIfam" id="NF000994">
    <property type="entry name" value="PRK00104.1-3"/>
    <property type="match status" value="1"/>
</dbReference>
<dbReference type="KEGG" id="mds:MDIS_03980"/>
<dbReference type="PANTHER" id="PTHR33969">
    <property type="entry name" value="SEGREGATION AND CONDENSATION PROTEIN A"/>
    <property type="match status" value="1"/>
</dbReference>
<dbReference type="EMBL" id="LR214971">
    <property type="protein sequence ID" value="VEU62724.1"/>
    <property type="molecule type" value="Genomic_DNA"/>
</dbReference>
<dbReference type="Proteomes" id="UP000224629">
    <property type="component" value="Chromosome"/>
</dbReference>
<dbReference type="Gene3D" id="6.10.250.2410">
    <property type="match status" value="1"/>
</dbReference>
<name>A0AAJ5NSB1_9BACT</name>
<protein>
    <recommendedName>
        <fullName evidence="2">Segregation and condensation protein A</fullName>
    </recommendedName>
</protein>
<evidence type="ECO:0000256" key="1">
    <source>
        <dbReference type="ARBA" id="ARBA00022829"/>
    </source>
</evidence>
<keyword evidence="1" id="KW-0159">Chromosome partition</keyword>
<dbReference type="RefSeq" id="WP_044635702.1">
    <property type="nucleotide sequence ID" value="NZ_CP007229.1"/>
</dbReference>
<keyword evidence="5" id="KW-1185">Reference proteome</keyword>
<evidence type="ECO:0000313" key="6">
    <source>
        <dbReference type="Proteomes" id="UP000289629"/>
    </source>
</evidence>
<dbReference type="InterPro" id="IPR023093">
    <property type="entry name" value="ScpA-like_C"/>
</dbReference>
<accession>A0AAJ5NSB1</accession>
<sequence>MNFDSNFDIKLSNFSGPLELLLDLVKSKNINILDVDLVDLASQYVNIIDNLKQKNIQVAGEYLVIAATLVHLKSKILLLGDTEEKLDPEVEQDRIEFLALLSDYQQIKNIANMLKEQQEHRNDYFEKSTSNYSDFRRPNDPSQLDGHSSQPILVKVLKLMFDRTRAKNRLKISTKQVQVTADQQTLWLKNLLENKSQVDFSEFFSLPTMKHFVITMISMLEMAKKQVLHLKQQRQFSEILIFRGGFDEN</sequence>
<evidence type="ECO:0000256" key="2">
    <source>
        <dbReference type="ARBA" id="ARBA00044777"/>
    </source>
</evidence>
<dbReference type="PANTHER" id="PTHR33969:SF2">
    <property type="entry name" value="SEGREGATION AND CONDENSATION PROTEIN A"/>
    <property type="match status" value="1"/>
</dbReference>
<dbReference type="GO" id="GO:0007059">
    <property type="term" value="P:chromosome segregation"/>
    <property type="evidence" value="ECO:0007669"/>
    <property type="project" value="UniProtKB-KW"/>
</dbReference>
<dbReference type="Gene3D" id="1.10.10.580">
    <property type="entry name" value="Structural maintenance of chromosome 1. Chain E"/>
    <property type="match status" value="1"/>
</dbReference>
<dbReference type="InterPro" id="IPR003768">
    <property type="entry name" value="ScpA"/>
</dbReference>
<evidence type="ECO:0000313" key="4">
    <source>
        <dbReference type="EMBL" id="VEU62724.1"/>
    </source>
</evidence>
<gene>
    <name evidence="4" type="primary">scpA</name>
    <name evidence="3" type="ORF">CSW10_03760</name>
    <name evidence="4" type="ORF">NCTC10125_00753</name>
</gene>
<reference evidence="4 6" key="2">
    <citation type="submission" date="2019-01" db="EMBL/GenBank/DDBJ databases">
        <authorList>
            <consortium name="Pathogen Informatics"/>
        </authorList>
    </citation>
    <scope>NUCLEOTIDE SEQUENCE [LARGE SCALE GENOMIC DNA]</scope>
    <source>
        <strain evidence="4 6">NCTC10125</strain>
    </source>
</reference>
<organism evidence="4 6">
    <name type="scientific">Mesomycoplasma dispar</name>
    <dbReference type="NCBI Taxonomy" id="86660"/>
    <lineage>
        <taxon>Bacteria</taxon>
        <taxon>Bacillati</taxon>
        <taxon>Mycoplasmatota</taxon>
        <taxon>Mycoplasmoidales</taxon>
        <taxon>Metamycoplasmataceae</taxon>
        <taxon>Mesomycoplasma</taxon>
    </lineage>
</organism>